<protein>
    <recommendedName>
        <fullName evidence="3">Conserved oligomeric Golgi complex subunit 1</fullName>
    </recommendedName>
</protein>
<evidence type="ECO:0000256" key="5">
    <source>
        <dbReference type="ARBA" id="ARBA00022927"/>
    </source>
</evidence>
<dbReference type="PANTHER" id="PTHR31658">
    <property type="entry name" value="CONSERVED OLIGOMERIC GOLGI COMPLEX SUBUNIT 1"/>
    <property type="match status" value="1"/>
</dbReference>
<evidence type="ECO:0000256" key="6">
    <source>
        <dbReference type="ARBA" id="ARBA00023034"/>
    </source>
</evidence>
<dbReference type="CTD" id="9382"/>
<evidence type="ECO:0000256" key="1">
    <source>
        <dbReference type="ARBA" id="ARBA00004395"/>
    </source>
</evidence>
<dbReference type="Proteomes" id="UP000504635">
    <property type="component" value="Unplaced"/>
</dbReference>
<evidence type="ECO:0000256" key="3">
    <source>
        <dbReference type="ARBA" id="ARBA00020978"/>
    </source>
</evidence>
<dbReference type="GeneID" id="115881182"/>
<evidence type="ECO:0000256" key="7">
    <source>
        <dbReference type="ARBA" id="ARBA00023136"/>
    </source>
</evidence>
<dbReference type="GO" id="GO:0015031">
    <property type="term" value="P:protein transport"/>
    <property type="evidence" value="ECO:0007669"/>
    <property type="project" value="UniProtKB-KW"/>
</dbReference>
<sequence length="877" mass="100113">MNKSNLTNLDVDKLFEESSVDNIIEIERLLDAEIEKKRNDLRSMVGDRYKDILAASDAIKSMQTMSEKIVSNIEEITQTCGSLIEAPDSLLCVTSSNIKDESTKKEQRILLSQLRLAFFLNEEIWITLDKGNSLEATQFYLLAQHVIMGINLSKKEYLQRLPLFEHLKLNLSALRIIIFQKITEKLESVEITTKETCQNLNALMLLENQSNEQLLNVFIEHRKTALQTLINSQFSNVRKQIAAMVRCLITTIQLLHDCFINIQNKDGLLLGELNNIVGENSASTLSKLELPVTPLISYIPNITREFTPTLNLPLRSDSKLINKKTVDNWIKSTKESIEIGLNSSLQHVTTIKGLYLIREEALKIELPTAWSKICDDLNLPDYFDIWYNFFQHIVTQRAEVLLSKIVENNIYGMKKSIEETLKNITQSGKSELDLRSYVWHDDSSDIGKIGDENRVLKMKTKGFSPEIINLCEKIDKMYLELLEDVSQYLYGVELKDLSSIPYLINDFKFKRKYSDKEKLENHLRIECTKTTTDISRFVEECLSSETNENLVTKSIFAARFLQACCSLCSNFKKCCEYNNVATDWVKVCDNFTKTSHKLWINWINICVKESETLIKLLNNTSPRSMIENLSRWDDIEIQEQTEEKVFKSQIKIPLKPSVPLTNVLVKLNKDLSKVLSHTLPKPAHVQFIETHVALILKEYEQISLLNLNQVQALQSLLDVRFLATLCIPRENTELVTFGQNICDTLRSKIDPFDLDVFYSHLQNNIKKSIIQSQTLFGCLLPSSSQLINLGAYTKGKESEVSPSLMALSTPSTSTWFPLLPITVPSQKLPESLTSKPSPKEKDSKQKKSTPKRSQDATSVVRQGAASLFGNLTTDWFS</sequence>
<evidence type="ECO:0000256" key="8">
    <source>
        <dbReference type="SAM" id="MobiDB-lite"/>
    </source>
</evidence>
<dbReference type="InParanoid" id="A0A6J2XSI4"/>
<dbReference type="KEGG" id="soy:115881182"/>
<evidence type="ECO:0000256" key="4">
    <source>
        <dbReference type="ARBA" id="ARBA00022448"/>
    </source>
</evidence>
<reference evidence="10" key="1">
    <citation type="submission" date="2025-08" db="UniProtKB">
        <authorList>
            <consortium name="RefSeq"/>
        </authorList>
    </citation>
    <scope>IDENTIFICATION</scope>
    <source>
        <tissue evidence="10">Gonads</tissue>
    </source>
</reference>
<keyword evidence="7" id="KW-0472">Membrane</keyword>
<organism evidence="9 10">
    <name type="scientific">Sitophilus oryzae</name>
    <name type="common">Rice weevil</name>
    <name type="synonym">Curculio oryzae</name>
    <dbReference type="NCBI Taxonomy" id="7048"/>
    <lineage>
        <taxon>Eukaryota</taxon>
        <taxon>Metazoa</taxon>
        <taxon>Ecdysozoa</taxon>
        <taxon>Arthropoda</taxon>
        <taxon>Hexapoda</taxon>
        <taxon>Insecta</taxon>
        <taxon>Pterygota</taxon>
        <taxon>Neoptera</taxon>
        <taxon>Endopterygota</taxon>
        <taxon>Coleoptera</taxon>
        <taxon>Polyphaga</taxon>
        <taxon>Cucujiformia</taxon>
        <taxon>Curculionidae</taxon>
        <taxon>Dryophthorinae</taxon>
        <taxon>Sitophilus</taxon>
    </lineage>
</organism>
<dbReference type="FunCoup" id="A0A6J2XSI4">
    <property type="interactions" value="1357"/>
</dbReference>
<accession>A0A6J2XSI4</accession>
<comment type="subcellular location">
    <subcellularLocation>
        <location evidence="1">Golgi apparatus membrane</location>
        <topology evidence="1">Peripheral membrane protein</topology>
    </subcellularLocation>
</comment>
<proteinExistence type="inferred from homology"/>
<feature type="region of interest" description="Disordered" evidence="8">
    <location>
        <begin position="827"/>
        <end position="861"/>
    </location>
</feature>
<evidence type="ECO:0000313" key="9">
    <source>
        <dbReference type="Proteomes" id="UP000504635"/>
    </source>
</evidence>
<evidence type="ECO:0000313" key="10">
    <source>
        <dbReference type="RefSeq" id="XP_030754437.1"/>
    </source>
</evidence>
<keyword evidence="4" id="KW-0813">Transport</keyword>
<comment type="similarity">
    <text evidence="2">Belongs to the COG1 family.</text>
</comment>
<dbReference type="AlphaFoldDB" id="A0A6J2XSI4"/>
<name>A0A6J2XSI4_SITOR</name>
<dbReference type="GO" id="GO:0017119">
    <property type="term" value="C:Golgi transport complex"/>
    <property type="evidence" value="ECO:0007669"/>
    <property type="project" value="InterPro"/>
</dbReference>
<gene>
    <name evidence="10" type="primary">LOC115881182</name>
</gene>
<dbReference type="GO" id="GO:0006891">
    <property type="term" value="P:intra-Golgi vesicle-mediated transport"/>
    <property type="evidence" value="ECO:0007669"/>
    <property type="project" value="InterPro"/>
</dbReference>
<dbReference type="GO" id="GO:0000139">
    <property type="term" value="C:Golgi membrane"/>
    <property type="evidence" value="ECO:0007669"/>
    <property type="project" value="UniProtKB-SubCell"/>
</dbReference>
<dbReference type="OrthoDB" id="46189at2759"/>
<keyword evidence="5" id="KW-0653">Protein transport</keyword>
<keyword evidence="9" id="KW-1185">Reference proteome</keyword>
<dbReference type="Pfam" id="PF08700">
    <property type="entry name" value="VPS51_Exo84_N"/>
    <property type="match status" value="1"/>
</dbReference>
<keyword evidence="6" id="KW-0333">Golgi apparatus</keyword>
<evidence type="ECO:0000256" key="2">
    <source>
        <dbReference type="ARBA" id="ARBA00006653"/>
    </source>
</evidence>
<dbReference type="PANTHER" id="PTHR31658:SF0">
    <property type="entry name" value="CONSERVED OLIGOMERIC GOLGI COMPLEX SUBUNIT 1"/>
    <property type="match status" value="1"/>
</dbReference>
<dbReference type="InterPro" id="IPR033370">
    <property type="entry name" value="COG1"/>
</dbReference>
<dbReference type="RefSeq" id="XP_030754437.1">
    <property type="nucleotide sequence ID" value="XM_030898577.1"/>
</dbReference>